<comment type="caution">
    <text evidence="2">The sequence shown here is derived from an EMBL/GenBank/DDBJ whole genome shotgun (WGS) entry which is preliminary data.</text>
</comment>
<protein>
    <submittedName>
        <fullName evidence="2">Uncharacterized protein</fullName>
    </submittedName>
</protein>
<dbReference type="OrthoDB" id="5294334at2"/>
<dbReference type="EMBL" id="LUKF01000016">
    <property type="protein sequence ID" value="KYG61831.1"/>
    <property type="molecule type" value="Genomic_DNA"/>
</dbReference>
<evidence type="ECO:0000256" key="1">
    <source>
        <dbReference type="SAM" id="MobiDB-lite"/>
    </source>
</evidence>
<dbReference type="RefSeq" id="WP_063243979.1">
    <property type="nucleotide sequence ID" value="NZ_LUKF01000016.1"/>
</dbReference>
<feature type="region of interest" description="Disordered" evidence="1">
    <location>
        <begin position="123"/>
        <end position="153"/>
    </location>
</feature>
<evidence type="ECO:0000313" key="3">
    <source>
        <dbReference type="Proteomes" id="UP000075391"/>
    </source>
</evidence>
<proteinExistence type="predicted"/>
<evidence type="ECO:0000313" key="2">
    <source>
        <dbReference type="EMBL" id="KYG61831.1"/>
    </source>
</evidence>
<gene>
    <name evidence="2" type="ORF">AZI85_06330</name>
</gene>
<accession>A0A150WG96</accession>
<reference evidence="2 3" key="1">
    <citation type="submission" date="2016-03" db="EMBL/GenBank/DDBJ databases">
        <authorList>
            <person name="Ploux O."/>
        </authorList>
    </citation>
    <scope>NUCLEOTIDE SEQUENCE [LARGE SCALE GENOMIC DNA]</scope>
    <source>
        <strain evidence="2 3">BER2</strain>
    </source>
</reference>
<organism evidence="2 3">
    <name type="scientific">Bdellovibrio bacteriovorus</name>
    <dbReference type="NCBI Taxonomy" id="959"/>
    <lineage>
        <taxon>Bacteria</taxon>
        <taxon>Pseudomonadati</taxon>
        <taxon>Bdellovibrionota</taxon>
        <taxon>Bdellovibrionia</taxon>
        <taxon>Bdellovibrionales</taxon>
        <taxon>Pseudobdellovibrionaceae</taxon>
        <taxon>Bdellovibrio</taxon>
    </lineage>
</organism>
<dbReference type="Proteomes" id="UP000075391">
    <property type="component" value="Unassembled WGS sequence"/>
</dbReference>
<sequence length="166" mass="19229">MEQSPIHNLLWIEELLPVGYDCVPKNGGMAYYVDMKLVLILVERRGLYEHKGVSYPFELWNGCIFPVEKKAQNAFFLKYLFLENHPANKDWLYIPAESENFEDEVKQMMREISRGNMLLGIPVKSSELSKPEKVERAPKKPSPQKTKISKKGENAFLLSIAKKNRK</sequence>
<dbReference type="AlphaFoldDB" id="A0A150WG96"/>
<feature type="compositionally biased region" description="Basic and acidic residues" evidence="1">
    <location>
        <begin position="127"/>
        <end position="138"/>
    </location>
</feature>
<name>A0A150WG96_BDEBC</name>